<gene>
    <name evidence="7" type="ORF">G3I67_13820</name>
</gene>
<feature type="transmembrane region" description="Helical" evidence="5">
    <location>
        <begin position="207"/>
        <end position="224"/>
    </location>
</feature>
<evidence type="ECO:0000256" key="3">
    <source>
        <dbReference type="ARBA" id="ARBA00022989"/>
    </source>
</evidence>
<dbReference type="InterPro" id="IPR011547">
    <property type="entry name" value="SLC26A/SulP_dom"/>
</dbReference>
<sequence length="588" mass="63658">MQSTESFLNRIFGSWIGIINRETLRADSIAALLGAVLVLPQAIAFATLAGLPAEYGLYTAIIPCAVAALFGSSRHVMSGPTNANSLALYAMLIPMAAAGSGRFIELALTVTILVGLIQLTVALLRLGTLANFISPSALMGFTSGAALLIALYALKDALGLVMPDVHGSIPTLVYISQHLSDTQSGPLLVASVTLVCALLFKKLNRKLPFMLIGIIAGTVCAYFINNSTSSLGIPKVPQVGAIPAPWPEFHLPTIPWSEAADLLGIAVALSIIALGQSISIAKAVAAKSGQHIDPNREFLGQGLSNLTGGFFSCYLSCGSLNRSLPNFESGAKTPLAAVFSAIFLMILVAISAPVLSQIPMAGISGLLLLVAWSLLDVPRWIRLIKSHRREFGISAITMLATILLRLEMAILLGTLLSLLSYLHRTSKPAMRIMGFLTRQPDRPLEPLTVTQQKQIPQCPQILMLRMEGSIYFGATQHVSQTLLKLREQGNAPTHLLVMARSMNFIDLSGAELWEQELQARRAAGGDLYFHRPRPEVMEMWQRTGFLDRLGHDHIFQTKEDAIKGIFDRLDRAICKTCQVRIFKECAEI</sequence>
<dbReference type="EMBL" id="JAAGRN010000011">
    <property type="protein sequence ID" value="NDY84306.1"/>
    <property type="molecule type" value="Genomic_DNA"/>
</dbReference>
<evidence type="ECO:0000313" key="7">
    <source>
        <dbReference type="EMBL" id="NDY84306.1"/>
    </source>
</evidence>
<dbReference type="InterPro" id="IPR002645">
    <property type="entry name" value="STAS_dom"/>
</dbReference>
<dbReference type="Pfam" id="PF00916">
    <property type="entry name" value="Sulfate_transp"/>
    <property type="match status" value="1"/>
</dbReference>
<keyword evidence="4 5" id="KW-0472">Membrane</keyword>
<feature type="transmembrane region" description="Helical" evidence="5">
    <location>
        <begin position="29"/>
        <end position="49"/>
    </location>
</feature>
<feature type="transmembrane region" description="Helical" evidence="5">
    <location>
        <begin position="106"/>
        <end position="124"/>
    </location>
</feature>
<feature type="transmembrane region" description="Helical" evidence="5">
    <location>
        <begin position="262"/>
        <end position="281"/>
    </location>
</feature>
<evidence type="ECO:0000256" key="1">
    <source>
        <dbReference type="ARBA" id="ARBA00004141"/>
    </source>
</evidence>
<dbReference type="CDD" id="cd07042">
    <property type="entry name" value="STAS_SulP_like_sulfate_transporter"/>
    <property type="match status" value="1"/>
</dbReference>
<evidence type="ECO:0000256" key="5">
    <source>
        <dbReference type="SAM" id="Phobius"/>
    </source>
</evidence>
<dbReference type="Pfam" id="PF01740">
    <property type="entry name" value="STAS"/>
    <property type="match status" value="1"/>
</dbReference>
<dbReference type="GO" id="GO:0055085">
    <property type="term" value="P:transmembrane transport"/>
    <property type="evidence" value="ECO:0007669"/>
    <property type="project" value="InterPro"/>
</dbReference>
<feature type="transmembrane region" description="Helical" evidence="5">
    <location>
        <begin position="83"/>
        <end position="100"/>
    </location>
</feature>
<proteinExistence type="predicted"/>
<accession>A0A6B2R0L8</accession>
<dbReference type="Gene3D" id="3.30.750.24">
    <property type="entry name" value="STAS domain"/>
    <property type="match status" value="1"/>
</dbReference>
<organism evidence="7">
    <name type="scientific">Sheuella amnicola</name>
    <dbReference type="NCBI Taxonomy" id="2707330"/>
    <lineage>
        <taxon>Bacteria</taxon>
        <taxon>Pseudomonadati</taxon>
        <taxon>Pseudomonadota</taxon>
        <taxon>Betaproteobacteria</taxon>
        <taxon>Burkholderiales</taxon>
        <taxon>Alcaligenaceae</taxon>
        <taxon>Sheuella</taxon>
    </lineage>
</organism>
<feature type="transmembrane region" description="Helical" evidence="5">
    <location>
        <begin position="396"/>
        <end position="422"/>
    </location>
</feature>
<evidence type="ECO:0000256" key="2">
    <source>
        <dbReference type="ARBA" id="ARBA00022692"/>
    </source>
</evidence>
<evidence type="ECO:0000259" key="6">
    <source>
        <dbReference type="PROSITE" id="PS50801"/>
    </source>
</evidence>
<keyword evidence="2 5" id="KW-0812">Transmembrane</keyword>
<keyword evidence="3 5" id="KW-1133">Transmembrane helix</keyword>
<reference evidence="7" key="1">
    <citation type="submission" date="2020-02" db="EMBL/GenBank/DDBJ databases">
        <authorList>
            <person name="Chen W.-M."/>
        </authorList>
    </citation>
    <scope>NUCLEOTIDE SEQUENCE</scope>
    <source>
        <strain evidence="7">NBD-18</strain>
    </source>
</reference>
<dbReference type="PANTHER" id="PTHR11814">
    <property type="entry name" value="SULFATE TRANSPORTER"/>
    <property type="match status" value="1"/>
</dbReference>
<protein>
    <submittedName>
        <fullName evidence="7">SulP family inorganic anion transporter</fullName>
    </submittedName>
</protein>
<dbReference type="RefSeq" id="WP_163656127.1">
    <property type="nucleotide sequence ID" value="NZ_JAAGRN010000011.1"/>
</dbReference>
<feature type="domain" description="STAS" evidence="6">
    <location>
        <begin position="451"/>
        <end position="565"/>
    </location>
</feature>
<comment type="subcellular location">
    <subcellularLocation>
        <location evidence="1">Membrane</location>
        <topology evidence="1">Multi-pass membrane protein</topology>
    </subcellularLocation>
</comment>
<feature type="transmembrane region" description="Helical" evidence="5">
    <location>
        <begin position="358"/>
        <end position="375"/>
    </location>
</feature>
<evidence type="ECO:0000256" key="4">
    <source>
        <dbReference type="ARBA" id="ARBA00023136"/>
    </source>
</evidence>
<feature type="transmembrane region" description="Helical" evidence="5">
    <location>
        <begin position="55"/>
        <end position="71"/>
    </location>
</feature>
<feature type="transmembrane region" description="Helical" evidence="5">
    <location>
        <begin position="136"/>
        <end position="154"/>
    </location>
</feature>
<dbReference type="PROSITE" id="PS50801">
    <property type="entry name" value="STAS"/>
    <property type="match status" value="1"/>
</dbReference>
<feature type="transmembrane region" description="Helical" evidence="5">
    <location>
        <begin position="335"/>
        <end position="352"/>
    </location>
</feature>
<name>A0A6B2R0L8_9BURK</name>
<dbReference type="GO" id="GO:0016020">
    <property type="term" value="C:membrane"/>
    <property type="evidence" value="ECO:0007669"/>
    <property type="project" value="UniProtKB-SubCell"/>
</dbReference>
<comment type="caution">
    <text evidence="7">The sequence shown here is derived from an EMBL/GenBank/DDBJ whole genome shotgun (WGS) entry which is preliminary data.</text>
</comment>
<dbReference type="InterPro" id="IPR036513">
    <property type="entry name" value="STAS_dom_sf"/>
</dbReference>
<dbReference type="SUPFAM" id="SSF52091">
    <property type="entry name" value="SpoIIaa-like"/>
    <property type="match status" value="1"/>
</dbReference>
<dbReference type="AlphaFoldDB" id="A0A6B2R0L8"/>
<dbReference type="InterPro" id="IPR001902">
    <property type="entry name" value="SLC26A/SulP_fam"/>
</dbReference>
<feature type="transmembrane region" description="Helical" evidence="5">
    <location>
        <begin position="183"/>
        <end position="200"/>
    </location>
</feature>